<gene>
    <name evidence="1" type="ORF">Sjap_022987</name>
</gene>
<protein>
    <submittedName>
        <fullName evidence="1">Uncharacterized protein</fullName>
    </submittedName>
</protein>
<sequence length="120" mass="13748">MYLDFKNTLAIFDSAIEITFAGTPDTSSILLRLSRHHDEADEDDNEDEDDDDEDFAFASLAFHAIHSDEAIKIFDGRDENRTSRKHANNARLAMETKERFLKPSFLLQMFRISSAFASIE</sequence>
<dbReference type="EMBL" id="JBBNAE010000009">
    <property type="protein sequence ID" value="KAK9097490.1"/>
    <property type="molecule type" value="Genomic_DNA"/>
</dbReference>
<name>A0AAP0ESH7_9MAGN</name>
<comment type="caution">
    <text evidence="1">The sequence shown here is derived from an EMBL/GenBank/DDBJ whole genome shotgun (WGS) entry which is preliminary data.</text>
</comment>
<reference evidence="1 2" key="1">
    <citation type="submission" date="2024-01" db="EMBL/GenBank/DDBJ databases">
        <title>Genome assemblies of Stephania.</title>
        <authorList>
            <person name="Yang L."/>
        </authorList>
    </citation>
    <scope>NUCLEOTIDE SEQUENCE [LARGE SCALE GENOMIC DNA]</scope>
    <source>
        <strain evidence="1">QJT</strain>
        <tissue evidence="1">Leaf</tissue>
    </source>
</reference>
<evidence type="ECO:0000313" key="2">
    <source>
        <dbReference type="Proteomes" id="UP001417504"/>
    </source>
</evidence>
<accession>A0AAP0ESH7</accession>
<evidence type="ECO:0000313" key="1">
    <source>
        <dbReference type="EMBL" id="KAK9097490.1"/>
    </source>
</evidence>
<keyword evidence="2" id="KW-1185">Reference proteome</keyword>
<dbReference type="AlphaFoldDB" id="A0AAP0ESH7"/>
<dbReference type="Proteomes" id="UP001417504">
    <property type="component" value="Unassembled WGS sequence"/>
</dbReference>
<organism evidence="1 2">
    <name type="scientific">Stephania japonica</name>
    <dbReference type="NCBI Taxonomy" id="461633"/>
    <lineage>
        <taxon>Eukaryota</taxon>
        <taxon>Viridiplantae</taxon>
        <taxon>Streptophyta</taxon>
        <taxon>Embryophyta</taxon>
        <taxon>Tracheophyta</taxon>
        <taxon>Spermatophyta</taxon>
        <taxon>Magnoliopsida</taxon>
        <taxon>Ranunculales</taxon>
        <taxon>Menispermaceae</taxon>
        <taxon>Menispermoideae</taxon>
        <taxon>Cissampelideae</taxon>
        <taxon>Stephania</taxon>
    </lineage>
</organism>
<proteinExistence type="predicted"/>